<feature type="region of interest" description="Disordered" evidence="1">
    <location>
        <begin position="82"/>
        <end position="104"/>
    </location>
</feature>
<proteinExistence type="predicted"/>
<protein>
    <submittedName>
        <fullName evidence="2">Uncharacterized protein</fullName>
    </submittedName>
</protein>
<dbReference type="Proteomes" id="UP000593571">
    <property type="component" value="Unassembled WGS sequence"/>
</dbReference>
<dbReference type="EMBL" id="JACASE010000004">
    <property type="protein sequence ID" value="KAF6474810.1"/>
    <property type="molecule type" value="Genomic_DNA"/>
</dbReference>
<sequence>MRTLIDRFNKILSISATIGAALFLVATRSVNEAASSNTIVDLETIQSGWRVLKTLWEVKKLWWLVELHSATVCLVASRRRCQRGSGGTGERKEKRRQHNALSKERDEFQGIGKVHSIFVHLSTLHH</sequence>
<organism evidence="2 3">
    <name type="scientific">Rousettus aegyptiacus</name>
    <name type="common">Egyptian fruit bat</name>
    <name type="synonym">Pteropus aegyptiacus</name>
    <dbReference type="NCBI Taxonomy" id="9407"/>
    <lineage>
        <taxon>Eukaryota</taxon>
        <taxon>Metazoa</taxon>
        <taxon>Chordata</taxon>
        <taxon>Craniata</taxon>
        <taxon>Vertebrata</taxon>
        <taxon>Euteleostomi</taxon>
        <taxon>Mammalia</taxon>
        <taxon>Eutheria</taxon>
        <taxon>Laurasiatheria</taxon>
        <taxon>Chiroptera</taxon>
        <taxon>Yinpterochiroptera</taxon>
        <taxon>Pteropodoidea</taxon>
        <taxon>Pteropodidae</taxon>
        <taxon>Rousettinae</taxon>
        <taxon>Rousettus</taxon>
    </lineage>
</organism>
<comment type="caution">
    <text evidence="2">The sequence shown here is derived from an EMBL/GenBank/DDBJ whole genome shotgun (WGS) entry which is preliminary data.</text>
</comment>
<keyword evidence="3" id="KW-1185">Reference proteome</keyword>
<evidence type="ECO:0000313" key="3">
    <source>
        <dbReference type="Proteomes" id="UP000593571"/>
    </source>
</evidence>
<reference evidence="2 3" key="1">
    <citation type="journal article" date="2020" name="Nature">
        <title>Six reference-quality genomes reveal evolution of bat adaptations.</title>
        <authorList>
            <person name="Jebb D."/>
            <person name="Huang Z."/>
            <person name="Pippel M."/>
            <person name="Hughes G.M."/>
            <person name="Lavrichenko K."/>
            <person name="Devanna P."/>
            <person name="Winkler S."/>
            <person name="Jermiin L.S."/>
            <person name="Skirmuntt E.C."/>
            <person name="Katzourakis A."/>
            <person name="Burkitt-Gray L."/>
            <person name="Ray D.A."/>
            <person name="Sullivan K.A.M."/>
            <person name="Roscito J.G."/>
            <person name="Kirilenko B.M."/>
            <person name="Davalos L.M."/>
            <person name="Corthals A.P."/>
            <person name="Power M.L."/>
            <person name="Jones G."/>
            <person name="Ransome R.D."/>
            <person name="Dechmann D.K.N."/>
            <person name="Locatelli A.G."/>
            <person name="Puechmaille S.J."/>
            <person name="Fedrigo O."/>
            <person name="Jarvis E.D."/>
            <person name="Hiller M."/>
            <person name="Vernes S.C."/>
            <person name="Myers E.W."/>
            <person name="Teeling E.C."/>
        </authorList>
    </citation>
    <scope>NUCLEOTIDE SEQUENCE [LARGE SCALE GENOMIC DNA]</scope>
    <source>
        <strain evidence="2">MRouAeg1</strain>
        <tissue evidence="2">Muscle</tissue>
    </source>
</reference>
<gene>
    <name evidence="2" type="ORF">HJG63_010950</name>
</gene>
<name>A0A7J8HRZ8_ROUAE</name>
<dbReference type="AlphaFoldDB" id="A0A7J8HRZ8"/>
<evidence type="ECO:0000256" key="1">
    <source>
        <dbReference type="SAM" id="MobiDB-lite"/>
    </source>
</evidence>
<evidence type="ECO:0000313" key="2">
    <source>
        <dbReference type="EMBL" id="KAF6474810.1"/>
    </source>
</evidence>
<accession>A0A7J8HRZ8</accession>